<proteinExistence type="predicted"/>
<feature type="compositionally biased region" description="Acidic residues" evidence="1">
    <location>
        <begin position="190"/>
        <end position="200"/>
    </location>
</feature>
<sequence length="221" mass="21838">MAVGLAAGDSVTAGDTAAVITLVADNAYVVNLSVSLTEAQLLAVGQDAELTITSTGEVVAGSVASVSNVNSGNAYQQSYAVSIAIPDPGFDIRIGAATRMTITVAASTGVLVVPTSAITDAAGDATVQVVGADGAATETPIVTGAIGTEYTEVTSGIEEGADVVLADLTQEVTTEDEESETSGLLGGLDSESEDSGEFEMPEGFSPPSGGGGDFQPPTMNG</sequence>
<organism evidence="3 4">
    <name type="scientific">Demequina litorisediminis</name>
    <dbReference type="NCBI Taxonomy" id="1849022"/>
    <lineage>
        <taxon>Bacteria</taxon>
        <taxon>Bacillati</taxon>
        <taxon>Actinomycetota</taxon>
        <taxon>Actinomycetes</taxon>
        <taxon>Micrococcales</taxon>
        <taxon>Demequinaceae</taxon>
        <taxon>Demequina</taxon>
    </lineage>
</organism>
<protein>
    <recommendedName>
        <fullName evidence="2">Multidrug resistance protein MdtA-like C-terminal permuted SH3 domain-containing protein</fullName>
    </recommendedName>
</protein>
<feature type="region of interest" description="Disordered" evidence="1">
    <location>
        <begin position="172"/>
        <end position="221"/>
    </location>
</feature>
<evidence type="ECO:0000313" key="4">
    <source>
        <dbReference type="Proteomes" id="UP001157125"/>
    </source>
</evidence>
<reference evidence="4" key="1">
    <citation type="journal article" date="2019" name="Int. J. Syst. Evol. Microbiol.">
        <title>The Global Catalogue of Microorganisms (GCM) 10K type strain sequencing project: providing services to taxonomists for standard genome sequencing and annotation.</title>
        <authorList>
            <consortium name="The Broad Institute Genomics Platform"/>
            <consortium name="The Broad Institute Genome Sequencing Center for Infectious Disease"/>
            <person name="Wu L."/>
            <person name="Ma J."/>
        </authorList>
    </citation>
    <scope>NUCLEOTIDE SEQUENCE [LARGE SCALE GENOMIC DNA]</scope>
    <source>
        <strain evidence="4">NBRC 112299</strain>
    </source>
</reference>
<gene>
    <name evidence="3" type="ORF">GCM10025876_32950</name>
</gene>
<dbReference type="EMBL" id="BSUN01000001">
    <property type="protein sequence ID" value="GMA37091.1"/>
    <property type="molecule type" value="Genomic_DNA"/>
</dbReference>
<dbReference type="PANTHER" id="PTHR30469:SF15">
    <property type="entry name" value="HLYD FAMILY OF SECRETION PROTEINS"/>
    <property type="match status" value="1"/>
</dbReference>
<dbReference type="Pfam" id="PF25967">
    <property type="entry name" value="RND-MFP_C"/>
    <property type="match status" value="1"/>
</dbReference>
<dbReference type="InterPro" id="IPR058627">
    <property type="entry name" value="MdtA-like_C"/>
</dbReference>
<accession>A0ABQ6IH96</accession>
<evidence type="ECO:0000313" key="3">
    <source>
        <dbReference type="EMBL" id="GMA37091.1"/>
    </source>
</evidence>
<dbReference type="Gene3D" id="2.40.420.20">
    <property type="match status" value="1"/>
</dbReference>
<dbReference type="Proteomes" id="UP001157125">
    <property type="component" value="Unassembled WGS sequence"/>
</dbReference>
<keyword evidence="4" id="KW-1185">Reference proteome</keyword>
<feature type="domain" description="Multidrug resistance protein MdtA-like C-terminal permuted SH3" evidence="2">
    <location>
        <begin position="110"/>
        <end position="166"/>
    </location>
</feature>
<dbReference type="Gene3D" id="2.40.30.170">
    <property type="match status" value="1"/>
</dbReference>
<comment type="caution">
    <text evidence="3">The sequence shown here is derived from an EMBL/GenBank/DDBJ whole genome shotgun (WGS) entry which is preliminary data.</text>
</comment>
<dbReference type="PANTHER" id="PTHR30469">
    <property type="entry name" value="MULTIDRUG RESISTANCE PROTEIN MDTA"/>
    <property type="match status" value="1"/>
</dbReference>
<evidence type="ECO:0000259" key="2">
    <source>
        <dbReference type="Pfam" id="PF25967"/>
    </source>
</evidence>
<evidence type="ECO:0000256" key="1">
    <source>
        <dbReference type="SAM" id="MobiDB-lite"/>
    </source>
</evidence>
<name>A0ABQ6IH96_9MICO</name>